<dbReference type="eggNOG" id="ENOG5033AWH">
    <property type="taxonomic scope" value="Bacteria"/>
</dbReference>
<name>U5VSX9_9ACTN</name>
<dbReference type="PATRIC" id="fig|1246995.3.peg.1800"/>
<dbReference type="KEGG" id="afs:AFR_08845"/>
<dbReference type="RefSeq" id="WP_023359589.1">
    <property type="nucleotide sequence ID" value="NC_022657.1"/>
</dbReference>
<feature type="region of interest" description="Disordered" evidence="1">
    <location>
        <begin position="166"/>
        <end position="195"/>
    </location>
</feature>
<organism evidence="2 3">
    <name type="scientific">Actinoplanes friuliensis DSM 7358</name>
    <dbReference type="NCBI Taxonomy" id="1246995"/>
    <lineage>
        <taxon>Bacteria</taxon>
        <taxon>Bacillati</taxon>
        <taxon>Actinomycetota</taxon>
        <taxon>Actinomycetes</taxon>
        <taxon>Micromonosporales</taxon>
        <taxon>Micromonosporaceae</taxon>
        <taxon>Actinoplanes</taxon>
    </lineage>
</organism>
<reference evidence="2 3" key="1">
    <citation type="journal article" date="2014" name="J. Biotechnol.">
        <title>Complete genome sequence of the actinobacterium Actinoplanes friuliensis HAG 010964, producer of the lipopeptide antibiotic friulimycin.</title>
        <authorList>
            <person name="Ruckert C."/>
            <person name="Szczepanowski R."/>
            <person name="Albersmeier A."/>
            <person name="Goesmann A."/>
            <person name="Fischer N."/>
            <person name="Steinkamper A."/>
            <person name="Puhler A."/>
            <person name="Biener R."/>
            <person name="Schwartz D."/>
            <person name="Kalinowski J."/>
        </authorList>
    </citation>
    <scope>NUCLEOTIDE SEQUENCE [LARGE SCALE GENOMIC DNA]</scope>
    <source>
        <strain evidence="2 3">DSM 7358</strain>
    </source>
</reference>
<evidence type="ECO:0000256" key="1">
    <source>
        <dbReference type="SAM" id="MobiDB-lite"/>
    </source>
</evidence>
<keyword evidence="3" id="KW-1185">Reference proteome</keyword>
<gene>
    <name evidence="2" type="ORF">AFR_08845</name>
</gene>
<dbReference type="OrthoDB" id="7596694at2"/>
<proteinExistence type="predicted"/>
<dbReference type="AlphaFoldDB" id="U5VSX9"/>
<dbReference type="EMBL" id="CP006272">
    <property type="protein sequence ID" value="AGZ40058.1"/>
    <property type="molecule type" value="Genomic_DNA"/>
</dbReference>
<evidence type="ECO:0000313" key="2">
    <source>
        <dbReference type="EMBL" id="AGZ40058.1"/>
    </source>
</evidence>
<feature type="region of interest" description="Disordered" evidence="1">
    <location>
        <begin position="88"/>
        <end position="107"/>
    </location>
</feature>
<feature type="compositionally biased region" description="Basic and acidic residues" evidence="1">
    <location>
        <begin position="185"/>
        <end position="195"/>
    </location>
</feature>
<dbReference type="HOGENOM" id="CLU_120330_0_0_11"/>
<dbReference type="STRING" id="1246995.AFR_08845"/>
<sequence length="195" mass="20984">MDDNEHLPDDDRRPHLALERHLTVGRHVYQLTASGTGEDRVNLTVVGWSPGGEVVSELSGGISPDDLTAVADALTSTLAGLGTLRRQRLKPAKPEPARRHPHQGARWSATDDERLVTRFRDGASPKVLMEEFGRSRGGINSRLVHLGLIAPEDAPTSRLPSERLLTVRGPSSSQSNLPAEADSEPDGKEGAIEAA</sequence>
<dbReference type="Proteomes" id="UP000017746">
    <property type="component" value="Chromosome"/>
</dbReference>
<accession>U5VSX9</accession>
<protein>
    <submittedName>
        <fullName evidence="2">Uncharacterized protein</fullName>
    </submittedName>
</protein>
<evidence type="ECO:0000313" key="3">
    <source>
        <dbReference type="Proteomes" id="UP000017746"/>
    </source>
</evidence>